<dbReference type="SUPFAM" id="SSF53335">
    <property type="entry name" value="S-adenosyl-L-methionine-dependent methyltransferases"/>
    <property type="match status" value="1"/>
</dbReference>
<gene>
    <name evidence="6" type="ORF">GB2207_09021</name>
</gene>
<dbReference type="GO" id="GO:0003677">
    <property type="term" value="F:DNA binding"/>
    <property type="evidence" value="ECO:0007669"/>
    <property type="project" value="UniProtKB-KW"/>
</dbReference>
<keyword evidence="2" id="KW-0805">Transcription regulation</keyword>
<dbReference type="Pfam" id="PF08241">
    <property type="entry name" value="Methyltransf_11"/>
    <property type="match status" value="1"/>
</dbReference>
<keyword evidence="4" id="KW-0804">Transcription</keyword>
<accession>Q1YUW9</accession>
<dbReference type="Gene3D" id="3.40.50.150">
    <property type="entry name" value="Vaccinia Virus protein VP39"/>
    <property type="match status" value="1"/>
</dbReference>
<dbReference type="Pfam" id="PF01022">
    <property type="entry name" value="HTH_5"/>
    <property type="match status" value="1"/>
</dbReference>
<evidence type="ECO:0000256" key="1">
    <source>
        <dbReference type="ARBA" id="ARBA00022849"/>
    </source>
</evidence>
<feature type="domain" description="HTH arsR-type" evidence="5">
    <location>
        <begin position="50"/>
        <end position="144"/>
    </location>
</feature>
<keyword evidence="3" id="KW-0238">DNA-binding</keyword>
<dbReference type="EMBL" id="AAPI01000001">
    <property type="protein sequence ID" value="EAS47939.1"/>
    <property type="molecule type" value="Genomic_DNA"/>
</dbReference>
<dbReference type="InterPro" id="IPR011991">
    <property type="entry name" value="ArsR-like_HTH"/>
</dbReference>
<dbReference type="HOGENOM" id="CLU_063642_1_0_6"/>
<dbReference type="STRING" id="314287.GB2207_09021"/>
<dbReference type="PANTHER" id="PTHR33154:SF18">
    <property type="entry name" value="ARSENICAL RESISTANCE OPERON REPRESSOR"/>
    <property type="match status" value="1"/>
</dbReference>
<evidence type="ECO:0000313" key="7">
    <source>
        <dbReference type="Proteomes" id="UP000005555"/>
    </source>
</evidence>
<dbReference type="InterPro" id="IPR013216">
    <property type="entry name" value="Methyltransf_11"/>
</dbReference>
<dbReference type="Proteomes" id="UP000005555">
    <property type="component" value="Unassembled WGS sequence"/>
</dbReference>
<dbReference type="NCBIfam" id="NF033788">
    <property type="entry name" value="HTH_metalloreg"/>
    <property type="match status" value="1"/>
</dbReference>
<dbReference type="GO" id="GO:0008757">
    <property type="term" value="F:S-adenosylmethionine-dependent methyltransferase activity"/>
    <property type="evidence" value="ECO:0007669"/>
    <property type="project" value="InterPro"/>
</dbReference>
<dbReference type="CDD" id="cd02440">
    <property type="entry name" value="AdoMet_MTases"/>
    <property type="match status" value="1"/>
</dbReference>
<dbReference type="PRINTS" id="PR00778">
    <property type="entry name" value="HTHARSR"/>
</dbReference>
<dbReference type="eggNOG" id="COG0500">
    <property type="taxonomic scope" value="Bacteria"/>
</dbReference>
<dbReference type="eggNOG" id="COG0640">
    <property type="taxonomic scope" value="Bacteria"/>
</dbReference>
<dbReference type="InterPro" id="IPR029063">
    <property type="entry name" value="SAM-dependent_MTases_sf"/>
</dbReference>
<keyword evidence="7" id="KW-1185">Reference proteome</keyword>
<sequence length="372" mass="41284">MATVYCELIFRREITNLFTLTLYKNILIYKNHYVKVASMDNLSHFDSQPRSTTDTGAITALCKAAGDPLRMQVLKVLQQNAYGVLELCQVFDIRQSAMSHHLKILANAGLVATRREGTTIFYRRNESHPDTDLQALQHVLFQTIDDAALDPALRTRLESINTERSAASVAFFNQNAARFEENQDLIASWSDYGESVESFLDNSIAARESALEIGPGYGQFLGKLSATFKQVTALDNSAEMLEQCRTRATSQGLQNIDFKLGDTNLAISEGLHSDCISLNMVLHHNPTPGDIVSACAQLLNSGGVLLITDLCAHDQDWVQKACGDLWLGLEPQELTRWALSAGLVEGNSLYLAQRNGFRIQLRQFVKPLSDNP</sequence>
<evidence type="ECO:0000256" key="2">
    <source>
        <dbReference type="ARBA" id="ARBA00023015"/>
    </source>
</evidence>
<dbReference type="PROSITE" id="PS50987">
    <property type="entry name" value="HTH_ARSR_2"/>
    <property type="match status" value="1"/>
</dbReference>
<dbReference type="GO" id="GO:0003700">
    <property type="term" value="F:DNA-binding transcription factor activity"/>
    <property type="evidence" value="ECO:0007669"/>
    <property type="project" value="InterPro"/>
</dbReference>
<dbReference type="SMART" id="SM00418">
    <property type="entry name" value="HTH_ARSR"/>
    <property type="match status" value="1"/>
</dbReference>
<dbReference type="InterPro" id="IPR036388">
    <property type="entry name" value="WH-like_DNA-bd_sf"/>
</dbReference>
<evidence type="ECO:0000256" key="3">
    <source>
        <dbReference type="ARBA" id="ARBA00023125"/>
    </source>
</evidence>
<protein>
    <submittedName>
        <fullName evidence="6">Probable transcriptional regulator</fullName>
    </submittedName>
</protein>
<dbReference type="SUPFAM" id="SSF46785">
    <property type="entry name" value="Winged helix' DNA-binding domain"/>
    <property type="match status" value="1"/>
</dbReference>
<reference evidence="6 7" key="1">
    <citation type="submission" date="2006-03" db="EMBL/GenBank/DDBJ databases">
        <authorList>
            <person name="Giovannoni S.J."/>
            <person name="Cho J.-C."/>
            <person name="Ferriera S."/>
            <person name="Johnson J."/>
            <person name="Kravitz S."/>
            <person name="Halpern A."/>
            <person name="Remington K."/>
            <person name="Beeson K."/>
            <person name="Tran B."/>
            <person name="Rogers Y.-H."/>
            <person name="Friedman R."/>
            <person name="Venter J.C."/>
        </authorList>
    </citation>
    <scope>NUCLEOTIDE SEQUENCE [LARGE SCALE GENOMIC DNA]</scope>
    <source>
        <strain evidence="6 7">HTCC2207</strain>
    </source>
</reference>
<evidence type="ECO:0000313" key="6">
    <source>
        <dbReference type="EMBL" id="EAS47939.1"/>
    </source>
</evidence>
<comment type="caution">
    <text evidence="6">The sequence shown here is derived from an EMBL/GenBank/DDBJ whole genome shotgun (WGS) entry which is preliminary data.</text>
</comment>
<organism evidence="6 7">
    <name type="scientific">gamma proteobacterium HTCC2207</name>
    <dbReference type="NCBI Taxonomy" id="314287"/>
    <lineage>
        <taxon>Bacteria</taxon>
        <taxon>Pseudomonadati</taxon>
        <taxon>Pseudomonadota</taxon>
        <taxon>Gammaproteobacteria</taxon>
        <taxon>Cellvibrionales</taxon>
        <taxon>Porticoccaceae</taxon>
        <taxon>SAR92 clade</taxon>
    </lineage>
</organism>
<proteinExistence type="predicted"/>
<keyword evidence="1" id="KW-0059">Arsenical resistance</keyword>
<dbReference type="PANTHER" id="PTHR33154">
    <property type="entry name" value="TRANSCRIPTIONAL REGULATOR, ARSR FAMILY"/>
    <property type="match status" value="1"/>
</dbReference>
<dbReference type="InterPro" id="IPR051081">
    <property type="entry name" value="HTH_MetalResp_TranReg"/>
</dbReference>
<name>Q1YUW9_9GAMM</name>
<dbReference type="CDD" id="cd00090">
    <property type="entry name" value="HTH_ARSR"/>
    <property type="match status" value="1"/>
</dbReference>
<evidence type="ECO:0000256" key="4">
    <source>
        <dbReference type="ARBA" id="ARBA00023163"/>
    </source>
</evidence>
<evidence type="ECO:0000259" key="5">
    <source>
        <dbReference type="PROSITE" id="PS50987"/>
    </source>
</evidence>
<dbReference type="InterPro" id="IPR036390">
    <property type="entry name" value="WH_DNA-bd_sf"/>
</dbReference>
<dbReference type="AlphaFoldDB" id="Q1YUW9"/>
<dbReference type="Gene3D" id="1.10.10.10">
    <property type="entry name" value="Winged helix-like DNA-binding domain superfamily/Winged helix DNA-binding domain"/>
    <property type="match status" value="1"/>
</dbReference>
<dbReference type="GO" id="GO:0046685">
    <property type="term" value="P:response to arsenic-containing substance"/>
    <property type="evidence" value="ECO:0007669"/>
    <property type="project" value="UniProtKB-KW"/>
</dbReference>
<dbReference type="InterPro" id="IPR001845">
    <property type="entry name" value="HTH_ArsR_DNA-bd_dom"/>
</dbReference>